<sequence length="58" mass="6941">MPDTNDQRLILTIYVIRITVYDFCHCEEQSDEAISSTYTRIFYLKTFNCKLITIYHAE</sequence>
<dbReference type="EMBL" id="GU180080">
    <property type="protein sequence ID" value="ADM94961.1"/>
    <property type="molecule type" value="Genomic_DNA"/>
</dbReference>
<dbReference type="AlphaFoldDB" id="G3BMJ7"/>
<reference evidence="1" key="1">
    <citation type="submission" date="2009-11" db="EMBL/GenBank/DDBJ databases">
        <title>Microbial diversity profiles of fluids from low-temperature petroleum reservoirs with and without exogenous water perturbation.</title>
        <authorList>
            <person name="Pham V.D."/>
            <person name="Hnatow L.L."/>
            <person name="Zhang S."/>
            <person name="Fallon R.D."/>
            <person name="DeLong E.F."/>
            <person name="Keeler S.J."/>
        </authorList>
    </citation>
    <scope>NUCLEOTIDE SEQUENCE</scope>
</reference>
<accession>G3BMJ7</accession>
<organism evidence="1">
    <name type="scientific">uncultured Atribacterota bacterium</name>
    <dbReference type="NCBI Taxonomy" id="263865"/>
    <lineage>
        <taxon>Bacteria</taxon>
        <taxon>Pseudomonadati</taxon>
        <taxon>Atribacterota</taxon>
        <taxon>environmental samples</taxon>
    </lineage>
</organism>
<proteinExistence type="predicted"/>
<protein>
    <submittedName>
        <fullName evidence="1">Uncharacterized protein</fullName>
    </submittedName>
</protein>
<name>G3BMJ7_9BACT</name>
<evidence type="ECO:0000313" key="1">
    <source>
        <dbReference type="EMBL" id="ADM94961.1"/>
    </source>
</evidence>